<proteinExistence type="predicted"/>
<gene>
    <name evidence="1" type="ORF">FWILDA_LOCUS2566</name>
</gene>
<sequence>MLDIAAKDTVDILCPMVSYSQREIEKFHSRPEYSRSLWSECK</sequence>
<name>A0A9W4SET1_9GLOM</name>
<organism evidence="1 2">
    <name type="scientific">Funneliformis geosporum</name>
    <dbReference type="NCBI Taxonomy" id="1117311"/>
    <lineage>
        <taxon>Eukaryota</taxon>
        <taxon>Fungi</taxon>
        <taxon>Fungi incertae sedis</taxon>
        <taxon>Mucoromycota</taxon>
        <taxon>Glomeromycotina</taxon>
        <taxon>Glomeromycetes</taxon>
        <taxon>Glomerales</taxon>
        <taxon>Glomeraceae</taxon>
        <taxon>Funneliformis</taxon>
    </lineage>
</organism>
<reference evidence="1" key="1">
    <citation type="submission" date="2022-08" db="EMBL/GenBank/DDBJ databases">
        <authorList>
            <person name="Kallberg Y."/>
            <person name="Tangrot J."/>
            <person name="Rosling A."/>
        </authorList>
    </citation>
    <scope>NUCLEOTIDE SEQUENCE</scope>
    <source>
        <strain evidence="1">Wild A</strain>
    </source>
</reference>
<accession>A0A9W4SET1</accession>
<dbReference type="EMBL" id="CAMKVN010000303">
    <property type="protein sequence ID" value="CAI2166423.1"/>
    <property type="molecule type" value="Genomic_DNA"/>
</dbReference>
<comment type="caution">
    <text evidence="1">The sequence shown here is derived from an EMBL/GenBank/DDBJ whole genome shotgun (WGS) entry which is preliminary data.</text>
</comment>
<evidence type="ECO:0000313" key="2">
    <source>
        <dbReference type="Proteomes" id="UP001153678"/>
    </source>
</evidence>
<protein>
    <submittedName>
        <fullName evidence="1">13329_t:CDS:1</fullName>
    </submittedName>
</protein>
<dbReference type="AlphaFoldDB" id="A0A9W4SET1"/>
<dbReference type="Proteomes" id="UP001153678">
    <property type="component" value="Unassembled WGS sequence"/>
</dbReference>
<evidence type="ECO:0000313" key="1">
    <source>
        <dbReference type="EMBL" id="CAI2166423.1"/>
    </source>
</evidence>
<keyword evidence="2" id="KW-1185">Reference proteome</keyword>